<keyword evidence="1" id="KW-0472">Membrane</keyword>
<feature type="transmembrane region" description="Helical" evidence="1">
    <location>
        <begin position="12"/>
        <end position="33"/>
    </location>
</feature>
<keyword evidence="1" id="KW-0812">Transmembrane</keyword>
<feature type="transmembrane region" description="Helical" evidence="1">
    <location>
        <begin position="53"/>
        <end position="75"/>
    </location>
</feature>
<dbReference type="EMBL" id="JAACJJ010000002">
    <property type="protein sequence ID" value="KAF5329315.1"/>
    <property type="molecule type" value="Genomic_DNA"/>
</dbReference>
<evidence type="ECO:0000256" key="1">
    <source>
        <dbReference type="SAM" id="Phobius"/>
    </source>
</evidence>
<reference evidence="2 3" key="1">
    <citation type="journal article" date="2020" name="ISME J.">
        <title>Uncovering the hidden diversity of litter-decomposition mechanisms in mushroom-forming fungi.</title>
        <authorList>
            <person name="Floudas D."/>
            <person name="Bentzer J."/>
            <person name="Ahren D."/>
            <person name="Johansson T."/>
            <person name="Persson P."/>
            <person name="Tunlid A."/>
        </authorList>
    </citation>
    <scope>NUCLEOTIDE SEQUENCE [LARGE SCALE GENOMIC DNA]</scope>
    <source>
        <strain evidence="2 3">CBS 101986</strain>
    </source>
</reference>
<gene>
    <name evidence="2" type="ORF">D9619_009390</name>
</gene>
<name>A0A8H5BTJ9_9AGAR</name>
<sequence>MQLNIPLVRMVLYGILALFSFLLFCLCAARLNYTNHIPKGDTLNSGRSFYDPIVAELLVTTLMTMPWCAYIILAIHRRYEFGFFTSFLGEIVGLAILWIFWIAGAAGASQIWGNLSWCQQFEPCRVLSALMGFAWLGWLTLTALLGFSLLFSIANKATEEPLHGRWNPRMSQYAGDSVTRV</sequence>
<keyword evidence="3" id="KW-1185">Reference proteome</keyword>
<accession>A0A8H5BTJ9</accession>
<feature type="transmembrane region" description="Helical" evidence="1">
    <location>
        <begin position="132"/>
        <end position="153"/>
    </location>
</feature>
<dbReference type="OrthoDB" id="2501127at2759"/>
<dbReference type="AlphaFoldDB" id="A0A8H5BTJ9"/>
<proteinExistence type="predicted"/>
<evidence type="ECO:0000313" key="2">
    <source>
        <dbReference type="EMBL" id="KAF5329315.1"/>
    </source>
</evidence>
<feature type="transmembrane region" description="Helical" evidence="1">
    <location>
        <begin position="87"/>
        <end position="112"/>
    </location>
</feature>
<evidence type="ECO:0000313" key="3">
    <source>
        <dbReference type="Proteomes" id="UP000567179"/>
    </source>
</evidence>
<organism evidence="2 3">
    <name type="scientific">Psilocybe cf. subviscida</name>
    <dbReference type="NCBI Taxonomy" id="2480587"/>
    <lineage>
        <taxon>Eukaryota</taxon>
        <taxon>Fungi</taxon>
        <taxon>Dikarya</taxon>
        <taxon>Basidiomycota</taxon>
        <taxon>Agaricomycotina</taxon>
        <taxon>Agaricomycetes</taxon>
        <taxon>Agaricomycetidae</taxon>
        <taxon>Agaricales</taxon>
        <taxon>Agaricineae</taxon>
        <taxon>Strophariaceae</taxon>
        <taxon>Psilocybe</taxon>
    </lineage>
</organism>
<comment type="caution">
    <text evidence="2">The sequence shown here is derived from an EMBL/GenBank/DDBJ whole genome shotgun (WGS) entry which is preliminary data.</text>
</comment>
<evidence type="ECO:0008006" key="4">
    <source>
        <dbReference type="Google" id="ProtNLM"/>
    </source>
</evidence>
<keyword evidence="1" id="KW-1133">Transmembrane helix</keyword>
<protein>
    <recommendedName>
        <fullName evidence="4">MARVEL domain-containing protein</fullName>
    </recommendedName>
</protein>
<dbReference type="Proteomes" id="UP000567179">
    <property type="component" value="Unassembled WGS sequence"/>
</dbReference>